<dbReference type="Proteomes" id="UP000576368">
    <property type="component" value="Unassembled WGS sequence"/>
</dbReference>
<dbReference type="EMBL" id="CP043839">
    <property type="protein sequence ID" value="WOF12194.1"/>
    <property type="molecule type" value="Genomic_DNA"/>
</dbReference>
<gene>
    <name evidence="5" type="ORF">F1644_07905</name>
    <name evidence="4" type="ORF">GGR15_003560</name>
</gene>
<accession>A0A7X6BLJ6</accession>
<dbReference type="Proteomes" id="UP001302374">
    <property type="component" value="Chromosome"/>
</dbReference>
<organism evidence="4 6">
    <name type="scientific">Butyricimonas paravirosa</name>
    <dbReference type="NCBI Taxonomy" id="1472417"/>
    <lineage>
        <taxon>Bacteria</taxon>
        <taxon>Pseudomonadati</taxon>
        <taxon>Bacteroidota</taxon>
        <taxon>Bacteroidia</taxon>
        <taxon>Bacteroidales</taxon>
        <taxon>Odoribacteraceae</taxon>
        <taxon>Butyricimonas</taxon>
    </lineage>
</organism>
<proteinExistence type="predicted"/>
<feature type="transmembrane region" description="Helical" evidence="1">
    <location>
        <begin position="65"/>
        <end position="86"/>
    </location>
</feature>
<keyword evidence="1" id="KW-0812">Transmembrane</keyword>
<dbReference type="GeneID" id="86891209"/>
<evidence type="ECO:0000259" key="3">
    <source>
        <dbReference type="Pfam" id="PF16344"/>
    </source>
</evidence>
<dbReference type="PIRSF" id="PIRSF018266">
    <property type="entry name" value="FecR"/>
    <property type="match status" value="1"/>
</dbReference>
<dbReference type="InterPro" id="IPR012373">
    <property type="entry name" value="Ferrdict_sens_TM"/>
</dbReference>
<dbReference type="Pfam" id="PF04773">
    <property type="entry name" value="FecR"/>
    <property type="match status" value="1"/>
</dbReference>
<evidence type="ECO:0000259" key="2">
    <source>
        <dbReference type="Pfam" id="PF04773"/>
    </source>
</evidence>
<keyword evidence="1" id="KW-1133">Transmembrane helix</keyword>
<dbReference type="InterPro" id="IPR032508">
    <property type="entry name" value="FecR_C"/>
</dbReference>
<evidence type="ECO:0000313" key="4">
    <source>
        <dbReference type="EMBL" id="NJC19917.1"/>
    </source>
</evidence>
<dbReference type="GO" id="GO:0016989">
    <property type="term" value="F:sigma factor antagonist activity"/>
    <property type="evidence" value="ECO:0007669"/>
    <property type="project" value="TreeGrafter"/>
</dbReference>
<name>A0A7X6BLJ6_9BACT</name>
<reference evidence="4 6" key="2">
    <citation type="submission" date="2020-03" db="EMBL/GenBank/DDBJ databases">
        <title>Genomic Encyclopedia of Type Strains, Phase IV (KMG-IV): sequencing the most valuable type-strain genomes for metagenomic binning, comparative biology and taxonomic classification.</title>
        <authorList>
            <person name="Goeker M."/>
        </authorList>
    </citation>
    <scope>NUCLEOTIDE SEQUENCE [LARGE SCALE GENOMIC DNA]</scope>
    <source>
        <strain evidence="4 6">DSM 105722</strain>
    </source>
</reference>
<keyword evidence="1" id="KW-0472">Membrane</keyword>
<reference evidence="5 7" key="1">
    <citation type="submission" date="2019-09" db="EMBL/GenBank/DDBJ databases">
        <title>Butyricimonas paravirosa DSM 105722 (=214-4 = JCM 18677 = CCUG 65563).</title>
        <authorList>
            <person name="Le Roy T."/>
            <person name="Cani P.D."/>
        </authorList>
    </citation>
    <scope>NUCLEOTIDE SEQUENCE [LARGE SCALE GENOMIC DNA]</scope>
    <source>
        <strain evidence="5 7">DSM 105722</strain>
    </source>
</reference>
<dbReference type="AlphaFoldDB" id="A0A7X6BLJ6"/>
<protein>
    <submittedName>
        <fullName evidence="5">DUF4974 domain-containing protein</fullName>
    </submittedName>
</protein>
<dbReference type="InterPro" id="IPR006860">
    <property type="entry name" value="FecR"/>
</dbReference>
<dbReference type="Gene3D" id="2.60.120.1440">
    <property type="match status" value="1"/>
</dbReference>
<dbReference type="PANTHER" id="PTHR30273:SF2">
    <property type="entry name" value="PROTEIN FECR"/>
    <property type="match status" value="1"/>
</dbReference>
<dbReference type="EMBL" id="JAATLI010000014">
    <property type="protein sequence ID" value="NJC19917.1"/>
    <property type="molecule type" value="Genomic_DNA"/>
</dbReference>
<dbReference type="Gene3D" id="3.55.50.30">
    <property type="match status" value="1"/>
</dbReference>
<dbReference type="RefSeq" id="WP_118305665.1">
    <property type="nucleotide sequence ID" value="NZ_BMPA01000013.1"/>
</dbReference>
<evidence type="ECO:0000313" key="6">
    <source>
        <dbReference type="Proteomes" id="UP000576368"/>
    </source>
</evidence>
<feature type="domain" description="Protein FecR C-terminal" evidence="3">
    <location>
        <begin position="295"/>
        <end position="363"/>
    </location>
</feature>
<evidence type="ECO:0000313" key="7">
    <source>
        <dbReference type="Proteomes" id="UP001302374"/>
    </source>
</evidence>
<evidence type="ECO:0000256" key="1">
    <source>
        <dbReference type="SAM" id="Phobius"/>
    </source>
</evidence>
<feature type="domain" description="FecR protein" evidence="2">
    <location>
        <begin position="160"/>
        <end position="253"/>
    </location>
</feature>
<evidence type="ECO:0000313" key="5">
    <source>
        <dbReference type="EMBL" id="WOF12194.1"/>
    </source>
</evidence>
<sequence length="369" mass="43394">MYRDELFEKVWKILFSDKKDQVDCSDPEIRGIIRRMKRTLTTTEPDYKSMWKKLQVEQQRRRLKLFVRWSAAVILPVLVLSVSYLWRNEEPSLTSMRLAENAPEGVRLILSDSSIVSLQARQHFEIVDDERMNVRQDRGTRLVYKERSVSDTVVRYNTLEVPAMADYQIQLSDGTIVYMNAKSRLHYPVAFYGEERKVYLEGEAYFEVTKDSLHPFVVQASNVTVRVLGTSFNVNAYPDSEKMTTTLEEGKVQVVYGGMENILTPGKQLICKLSTNEIEMREVDTEQFTSWKDGYYVFYKETLENIMERLVHWYGVEVSYQNEELRKIEFVGRLHRYERIDYLLKRMADTQNVEFVINGNVVEVKNKTD</sequence>
<dbReference type="Pfam" id="PF16344">
    <property type="entry name" value="FecR_C"/>
    <property type="match status" value="1"/>
</dbReference>
<dbReference type="PANTHER" id="PTHR30273">
    <property type="entry name" value="PERIPLASMIC SIGNAL SENSOR AND SIGMA FACTOR ACTIVATOR FECR-RELATED"/>
    <property type="match status" value="1"/>
</dbReference>
<keyword evidence="7" id="KW-1185">Reference proteome</keyword>
<dbReference type="FunFam" id="2.60.120.1440:FF:000001">
    <property type="entry name" value="Putative anti-sigma factor"/>
    <property type="match status" value="1"/>
</dbReference>